<keyword evidence="2" id="KW-1185">Reference proteome</keyword>
<proteinExistence type="predicted"/>
<evidence type="ECO:0000313" key="2">
    <source>
        <dbReference type="Proteomes" id="UP001596253"/>
    </source>
</evidence>
<dbReference type="EMBL" id="JBHSSD010000023">
    <property type="protein sequence ID" value="MFC6164117.1"/>
    <property type="molecule type" value="Genomic_DNA"/>
</dbReference>
<organism evidence="1 2">
    <name type="scientific">Lactiplantibacillus dongliensis</name>
    <dbReference type="NCBI Taxonomy" id="2559919"/>
    <lineage>
        <taxon>Bacteria</taxon>
        <taxon>Bacillati</taxon>
        <taxon>Bacillota</taxon>
        <taxon>Bacilli</taxon>
        <taxon>Lactobacillales</taxon>
        <taxon>Lactobacillaceae</taxon>
        <taxon>Lactiplantibacillus</taxon>
    </lineage>
</organism>
<reference evidence="2" key="1">
    <citation type="journal article" date="2019" name="Int. J. Syst. Evol. Microbiol.">
        <title>The Global Catalogue of Microorganisms (GCM) 10K type strain sequencing project: providing services to taxonomists for standard genome sequencing and annotation.</title>
        <authorList>
            <consortium name="The Broad Institute Genomics Platform"/>
            <consortium name="The Broad Institute Genome Sequencing Center for Infectious Disease"/>
            <person name="Wu L."/>
            <person name="Ma J."/>
        </authorList>
    </citation>
    <scope>NUCLEOTIDE SEQUENCE [LARGE SCALE GENOMIC DNA]</scope>
    <source>
        <strain evidence="2">CCM 8932</strain>
    </source>
</reference>
<gene>
    <name evidence="1" type="ORF">ACFP3T_05470</name>
</gene>
<dbReference type="RefSeq" id="WP_379852770.1">
    <property type="nucleotide sequence ID" value="NZ_JBHSSD010000023.1"/>
</dbReference>
<comment type="caution">
    <text evidence="1">The sequence shown here is derived from an EMBL/GenBank/DDBJ whole genome shotgun (WGS) entry which is preliminary data.</text>
</comment>
<accession>A0ABW1R5H5</accession>
<evidence type="ECO:0000313" key="1">
    <source>
        <dbReference type="EMBL" id="MFC6164117.1"/>
    </source>
</evidence>
<dbReference type="Proteomes" id="UP001596253">
    <property type="component" value="Unassembled WGS sequence"/>
</dbReference>
<name>A0ABW1R5H5_9LACO</name>
<protein>
    <submittedName>
        <fullName evidence="1">Uncharacterized protein</fullName>
    </submittedName>
</protein>
<sequence>MVKDLIRQDEQGIWIGHEILEMVGIQLDQPVQINTHQIAGQRVLVLHAAKQPVSEPKPREV</sequence>